<keyword evidence="3" id="KW-0694">RNA-binding</keyword>
<feature type="compositionally biased region" description="Polar residues" evidence="5">
    <location>
        <begin position="1"/>
        <end position="19"/>
    </location>
</feature>
<dbReference type="EMBL" id="CAXAMN010021317">
    <property type="protein sequence ID" value="CAK9057894.1"/>
    <property type="molecule type" value="Genomic_DNA"/>
</dbReference>
<feature type="region of interest" description="Disordered" evidence="5">
    <location>
        <begin position="1"/>
        <end position="42"/>
    </location>
</feature>
<protein>
    <submittedName>
        <fullName evidence="6">Uncharacterized protein</fullName>
    </submittedName>
</protein>
<name>A0ABP0N6B4_9DINO</name>
<dbReference type="Gene3D" id="3.30.110.20">
    <property type="entry name" value="Alba-like domain"/>
    <property type="match status" value="1"/>
</dbReference>
<comment type="subcellular location">
    <subcellularLocation>
        <location evidence="1">Nucleus</location>
    </subcellularLocation>
</comment>
<keyword evidence="2" id="KW-0819">tRNA processing</keyword>
<accession>A0ABP0N6B4</accession>
<dbReference type="SUPFAM" id="SSF82704">
    <property type="entry name" value="AlbA-like"/>
    <property type="match status" value="1"/>
</dbReference>
<sequence length="224" mass="24716">MATTAASQGGQMENPTSADPASPKPPEPLRARRPPSRSTAENEVYVARRQSLAVLFKIVRKLFDRGHSEVLIHAMGPCITKALHLTQDVLLLYGDRVTFHARHGTVDTVDAAWMVVEYLLELCSASAAFEELIGELDVELEERRVSSLTIQLQMLPDTVTVTLSWNIALSEGPGHWGALATSSSGFPEKAKNEAPRSAKDRLWGWWEKGAQVEVEMGSWVKILQ</sequence>
<evidence type="ECO:0000256" key="4">
    <source>
        <dbReference type="ARBA" id="ARBA00023242"/>
    </source>
</evidence>
<reference evidence="6 7" key="1">
    <citation type="submission" date="2024-02" db="EMBL/GenBank/DDBJ databases">
        <authorList>
            <person name="Chen Y."/>
            <person name="Shah S."/>
            <person name="Dougan E. K."/>
            <person name="Thang M."/>
            <person name="Chan C."/>
        </authorList>
    </citation>
    <scope>NUCLEOTIDE SEQUENCE [LARGE SCALE GENOMIC DNA]</scope>
</reference>
<keyword evidence="4" id="KW-0539">Nucleus</keyword>
<evidence type="ECO:0000256" key="1">
    <source>
        <dbReference type="ARBA" id="ARBA00004123"/>
    </source>
</evidence>
<evidence type="ECO:0000256" key="2">
    <source>
        <dbReference type="ARBA" id="ARBA00022694"/>
    </source>
</evidence>
<dbReference type="InterPro" id="IPR036882">
    <property type="entry name" value="Alba-like_dom_sf"/>
</dbReference>
<dbReference type="Proteomes" id="UP001642484">
    <property type="component" value="Unassembled WGS sequence"/>
</dbReference>
<gene>
    <name evidence="6" type="ORF">CCMP2556_LOCUS28522</name>
</gene>
<evidence type="ECO:0000313" key="7">
    <source>
        <dbReference type="Proteomes" id="UP001642484"/>
    </source>
</evidence>
<organism evidence="6 7">
    <name type="scientific">Durusdinium trenchii</name>
    <dbReference type="NCBI Taxonomy" id="1381693"/>
    <lineage>
        <taxon>Eukaryota</taxon>
        <taxon>Sar</taxon>
        <taxon>Alveolata</taxon>
        <taxon>Dinophyceae</taxon>
        <taxon>Suessiales</taxon>
        <taxon>Symbiodiniaceae</taxon>
        <taxon>Durusdinium</taxon>
    </lineage>
</organism>
<evidence type="ECO:0000256" key="3">
    <source>
        <dbReference type="ARBA" id="ARBA00022884"/>
    </source>
</evidence>
<evidence type="ECO:0000256" key="5">
    <source>
        <dbReference type="SAM" id="MobiDB-lite"/>
    </source>
</evidence>
<evidence type="ECO:0000313" key="6">
    <source>
        <dbReference type="EMBL" id="CAK9057894.1"/>
    </source>
</evidence>
<proteinExistence type="predicted"/>
<dbReference type="Pfam" id="PF12328">
    <property type="entry name" value="Rpp20"/>
    <property type="match status" value="1"/>
</dbReference>
<comment type="caution">
    <text evidence="6">The sequence shown here is derived from an EMBL/GenBank/DDBJ whole genome shotgun (WGS) entry which is preliminary data.</text>
</comment>
<dbReference type="InterPro" id="IPR014612">
    <property type="entry name" value="Pop7/Rpp20"/>
</dbReference>
<keyword evidence="7" id="KW-1185">Reference proteome</keyword>